<evidence type="ECO:0000256" key="1">
    <source>
        <dbReference type="ARBA" id="ARBA00004141"/>
    </source>
</evidence>
<dbReference type="Pfam" id="PF07690">
    <property type="entry name" value="MFS_1"/>
    <property type="match status" value="1"/>
</dbReference>
<dbReference type="GO" id="GO:0008028">
    <property type="term" value="F:monocarboxylic acid transmembrane transporter activity"/>
    <property type="evidence" value="ECO:0007669"/>
    <property type="project" value="TreeGrafter"/>
</dbReference>
<dbReference type="Gene3D" id="1.20.1250.20">
    <property type="entry name" value="MFS general substrate transporter like domains"/>
    <property type="match status" value="1"/>
</dbReference>
<feature type="transmembrane region" description="Helical" evidence="2">
    <location>
        <begin position="109"/>
        <end position="132"/>
    </location>
</feature>
<accession>A0A2A3E0W0</accession>
<dbReference type="PANTHER" id="PTHR11360:SF237">
    <property type="entry name" value="MONOCARBOXYLATE TRANSPORTER 12-B-LIKE PROTEIN"/>
    <property type="match status" value="1"/>
</dbReference>
<feature type="transmembrane region" description="Helical" evidence="2">
    <location>
        <begin position="412"/>
        <end position="445"/>
    </location>
</feature>
<proteinExistence type="predicted"/>
<keyword evidence="2" id="KW-0812">Transmembrane</keyword>
<organism evidence="4 5">
    <name type="scientific">Apis cerana cerana</name>
    <name type="common">Oriental honeybee</name>
    <dbReference type="NCBI Taxonomy" id="94128"/>
    <lineage>
        <taxon>Eukaryota</taxon>
        <taxon>Metazoa</taxon>
        <taxon>Ecdysozoa</taxon>
        <taxon>Arthropoda</taxon>
        <taxon>Hexapoda</taxon>
        <taxon>Insecta</taxon>
        <taxon>Pterygota</taxon>
        <taxon>Neoptera</taxon>
        <taxon>Endopterygota</taxon>
        <taxon>Hymenoptera</taxon>
        <taxon>Apocrita</taxon>
        <taxon>Aculeata</taxon>
        <taxon>Apoidea</taxon>
        <taxon>Anthophila</taxon>
        <taxon>Apidae</taxon>
        <taxon>Apis</taxon>
    </lineage>
</organism>
<dbReference type="OrthoDB" id="410267at2759"/>
<keyword evidence="2" id="KW-1133">Transmembrane helix</keyword>
<protein>
    <submittedName>
        <fullName evidence="4">Monocarboxylate transporter</fullName>
    </submittedName>
</protein>
<feature type="transmembrane region" description="Helical" evidence="2">
    <location>
        <begin position="502"/>
        <end position="523"/>
    </location>
</feature>
<feature type="transmembrane region" description="Helical" evidence="2">
    <location>
        <begin position="379"/>
        <end position="400"/>
    </location>
</feature>
<dbReference type="AlphaFoldDB" id="A0A2A3E0W0"/>
<sequence length="530" mass="59412">MITEETNQLPPNGKWGWMIVLAYGLNGICTVSIIQGFGLIFKDLFPRFGFNATQGTIIINTSFSFGMILGLVNGPLLRNYGYRKMAIIGSLFFSIGVIITAFINSFTFFILFYGIFTSLGTYMTLSAFSYALNSYFTTKRGRAMSLAMTLIGLGPIVVPQVTSFLLSYYGFQGTILLYGAFSFHSLIGALLLHPLKWHVKDAIKSKSSNDESLTKEDKNKILDQKETIIQEEVNIKNSIMDLNNVSRKRKITQVSNIDHDAEIGSIYGFDIPYARQMSETLSVSIGEKEVDMYKIIENGEMGKDHSKIQYNNRRCELKNKSIMSRILRRIAEYFDLDLLKDPGYVNLMLGMSIAVFAEMNFSQLTPFILTDMNISTKQIAYIMSTIASVDLVFRILAPFIGEWFNQPPKIMYMMSLCLLIISRTSLLFINGFASLLIVASGLGAAKGIRSIYMSLVIPSYVPIHKLPNASGIQMIVNGMLLLCAGPMLGIMRDNFGNFAPSLIVINSVTLFTVIMWTIEIILIRRKKSQK</sequence>
<feature type="transmembrane region" description="Helical" evidence="2">
    <location>
        <begin position="53"/>
        <end position="73"/>
    </location>
</feature>
<dbReference type="GO" id="GO:0016020">
    <property type="term" value="C:membrane"/>
    <property type="evidence" value="ECO:0007669"/>
    <property type="project" value="UniProtKB-SubCell"/>
</dbReference>
<feature type="domain" description="Major facilitator superfamily (MFS) profile" evidence="3">
    <location>
        <begin position="15"/>
        <end position="527"/>
    </location>
</feature>
<dbReference type="EMBL" id="KZ288469">
    <property type="protein sequence ID" value="PBC25375.1"/>
    <property type="molecule type" value="Genomic_DNA"/>
</dbReference>
<feature type="transmembrane region" description="Helical" evidence="2">
    <location>
        <begin position="20"/>
        <end position="41"/>
    </location>
</feature>
<keyword evidence="5" id="KW-1185">Reference proteome</keyword>
<dbReference type="InterPro" id="IPR011701">
    <property type="entry name" value="MFS"/>
</dbReference>
<evidence type="ECO:0000259" key="3">
    <source>
        <dbReference type="PROSITE" id="PS50850"/>
    </source>
</evidence>
<gene>
    <name evidence="4" type="ORF">APICC_09535</name>
</gene>
<dbReference type="InterPro" id="IPR050327">
    <property type="entry name" value="Proton-linked_MCT"/>
</dbReference>
<reference evidence="4 5" key="1">
    <citation type="submission" date="2014-07" db="EMBL/GenBank/DDBJ databases">
        <title>Genomic and transcriptomic analysis on Apis cerana provide comprehensive insights into honey bee biology.</title>
        <authorList>
            <person name="Diao Q."/>
            <person name="Sun L."/>
            <person name="Zheng H."/>
            <person name="Zheng H."/>
            <person name="Xu S."/>
            <person name="Wang S."/>
            <person name="Zeng Z."/>
            <person name="Hu F."/>
            <person name="Su S."/>
            <person name="Wu J."/>
        </authorList>
    </citation>
    <scope>NUCLEOTIDE SEQUENCE [LARGE SCALE GENOMIC DNA]</scope>
    <source>
        <tissue evidence="4">Pupae without intestine</tissue>
    </source>
</reference>
<evidence type="ECO:0000256" key="2">
    <source>
        <dbReference type="SAM" id="Phobius"/>
    </source>
</evidence>
<keyword evidence="2" id="KW-0472">Membrane</keyword>
<feature type="transmembrane region" description="Helical" evidence="2">
    <location>
        <begin position="144"/>
        <end position="169"/>
    </location>
</feature>
<evidence type="ECO:0000313" key="5">
    <source>
        <dbReference type="Proteomes" id="UP000242457"/>
    </source>
</evidence>
<dbReference type="InterPro" id="IPR020846">
    <property type="entry name" value="MFS_dom"/>
</dbReference>
<dbReference type="PANTHER" id="PTHR11360">
    <property type="entry name" value="MONOCARBOXYLATE TRANSPORTER"/>
    <property type="match status" value="1"/>
</dbReference>
<feature type="transmembrane region" description="Helical" evidence="2">
    <location>
        <begin position="466"/>
        <end position="490"/>
    </location>
</feature>
<dbReference type="InterPro" id="IPR036259">
    <property type="entry name" value="MFS_trans_sf"/>
</dbReference>
<dbReference type="SUPFAM" id="SSF103473">
    <property type="entry name" value="MFS general substrate transporter"/>
    <property type="match status" value="1"/>
</dbReference>
<dbReference type="PROSITE" id="PS50850">
    <property type="entry name" value="MFS"/>
    <property type="match status" value="1"/>
</dbReference>
<evidence type="ECO:0000313" key="4">
    <source>
        <dbReference type="EMBL" id="PBC25375.1"/>
    </source>
</evidence>
<feature type="transmembrane region" description="Helical" evidence="2">
    <location>
        <begin position="85"/>
        <end position="103"/>
    </location>
</feature>
<name>A0A2A3E0W0_APICC</name>
<comment type="subcellular location">
    <subcellularLocation>
        <location evidence="1">Membrane</location>
        <topology evidence="1">Multi-pass membrane protein</topology>
    </subcellularLocation>
</comment>
<feature type="transmembrane region" description="Helical" evidence="2">
    <location>
        <begin position="175"/>
        <end position="195"/>
    </location>
</feature>
<dbReference type="Proteomes" id="UP000242457">
    <property type="component" value="Unassembled WGS sequence"/>
</dbReference>